<dbReference type="EMBL" id="JAQJAN010000006">
    <property type="protein sequence ID" value="KAJ5727372.1"/>
    <property type="molecule type" value="Genomic_DNA"/>
</dbReference>
<protein>
    <submittedName>
        <fullName evidence="1">Uncharacterized protein</fullName>
    </submittedName>
</protein>
<comment type="caution">
    <text evidence="1">The sequence shown here is derived from an EMBL/GenBank/DDBJ whole genome shotgun (WGS) entry which is preliminary data.</text>
</comment>
<dbReference type="AlphaFoldDB" id="A0AAD6HMI6"/>
<name>A0AAD6HMI6_9EURO</name>
<proteinExistence type="predicted"/>
<evidence type="ECO:0000313" key="1">
    <source>
        <dbReference type="EMBL" id="KAJ5727372.1"/>
    </source>
</evidence>
<reference evidence="1" key="2">
    <citation type="submission" date="2023-01" db="EMBL/GenBank/DDBJ databases">
        <authorList>
            <person name="Petersen C."/>
        </authorList>
    </citation>
    <scope>NUCLEOTIDE SEQUENCE</scope>
    <source>
        <strain evidence="1">IBT 17514</strain>
    </source>
</reference>
<organism evidence="1 2">
    <name type="scientific">Penicillium malachiteum</name>
    <dbReference type="NCBI Taxonomy" id="1324776"/>
    <lineage>
        <taxon>Eukaryota</taxon>
        <taxon>Fungi</taxon>
        <taxon>Dikarya</taxon>
        <taxon>Ascomycota</taxon>
        <taxon>Pezizomycotina</taxon>
        <taxon>Eurotiomycetes</taxon>
        <taxon>Eurotiomycetidae</taxon>
        <taxon>Eurotiales</taxon>
        <taxon>Aspergillaceae</taxon>
        <taxon>Penicillium</taxon>
    </lineage>
</organism>
<dbReference type="Proteomes" id="UP001215712">
    <property type="component" value="Unassembled WGS sequence"/>
</dbReference>
<gene>
    <name evidence="1" type="ORF">N7493_005192</name>
</gene>
<evidence type="ECO:0000313" key="2">
    <source>
        <dbReference type="Proteomes" id="UP001215712"/>
    </source>
</evidence>
<keyword evidence="2" id="KW-1185">Reference proteome</keyword>
<accession>A0AAD6HMI6</accession>
<sequence>MEFIDPGRSAFTWSTQEVGYFDPKTDPKEDLPHIDSKRHDFNLIFQNVNAFISHIRGILVFKDEITIRTNIHLCLRGTALEWYIAELTDQDRENLRLNEVESPNGWLQKLDRRFSLSSNLCRMRLTTGSGVSSNACEAAHQLIRYAQILGIHNTHDQLSLILKYFNLDRNFENLHRLLTKPSCGTSIEEFMRILYVTEQENKVMNEWSMNGFDSYFIEEEPKKQQS</sequence>
<reference evidence="1" key="1">
    <citation type="journal article" date="2023" name="IMA Fungus">
        <title>Comparative genomic study of the Penicillium genus elucidates a diverse pangenome and 15 lateral gene transfer events.</title>
        <authorList>
            <person name="Petersen C."/>
            <person name="Sorensen T."/>
            <person name="Nielsen M.R."/>
            <person name="Sondergaard T.E."/>
            <person name="Sorensen J.L."/>
            <person name="Fitzpatrick D.A."/>
            <person name="Frisvad J.C."/>
            <person name="Nielsen K.L."/>
        </authorList>
    </citation>
    <scope>NUCLEOTIDE SEQUENCE</scope>
    <source>
        <strain evidence="1">IBT 17514</strain>
    </source>
</reference>